<proteinExistence type="predicted"/>
<keyword evidence="3" id="KW-1185">Reference proteome</keyword>
<dbReference type="EMBL" id="WIXP02000006">
    <property type="protein sequence ID" value="KAF6210065.1"/>
    <property type="molecule type" value="Genomic_DNA"/>
</dbReference>
<feature type="compositionally biased region" description="Acidic residues" evidence="1">
    <location>
        <begin position="9"/>
        <end position="20"/>
    </location>
</feature>
<organism evidence="2 3">
    <name type="scientific">Apolygus lucorum</name>
    <name type="common">Small green plant bug</name>
    <name type="synonym">Lygocoris lucorum</name>
    <dbReference type="NCBI Taxonomy" id="248454"/>
    <lineage>
        <taxon>Eukaryota</taxon>
        <taxon>Metazoa</taxon>
        <taxon>Ecdysozoa</taxon>
        <taxon>Arthropoda</taxon>
        <taxon>Hexapoda</taxon>
        <taxon>Insecta</taxon>
        <taxon>Pterygota</taxon>
        <taxon>Neoptera</taxon>
        <taxon>Paraneoptera</taxon>
        <taxon>Hemiptera</taxon>
        <taxon>Heteroptera</taxon>
        <taxon>Panheteroptera</taxon>
        <taxon>Cimicomorpha</taxon>
        <taxon>Miridae</taxon>
        <taxon>Mirini</taxon>
        <taxon>Apolygus</taxon>
    </lineage>
</organism>
<protein>
    <submittedName>
        <fullName evidence="2">Uncharacterized protein</fullName>
    </submittedName>
</protein>
<evidence type="ECO:0000313" key="2">
    <source>
        <dbReference type="EMBL" id="KAF6210065.1"/>
    </source>
</evidence>
<gene>
    <name evidence="2" type="ORF">GE061_015821</name>
</gene>
<dbReference type="AlphaFoldDB" id="A0A8S9XR64"/>
<feature type="region of interest" description="Disordered" evidence="1">
    <location>
        <begin position="1"/>
        <end position="27"/>
    </location>
</feature>
<dbReference type="Proteomes" id="UP000466442">
    <property type="component" value="Unassembled WGS sequence"/>
</dbReference>
<accession>A0A8S9XR64</accession>
<sequence>MVGSHSEGDGESVENSDGESESSHCHRLADDDCSITSSATIGEETNYPAPIRLQEVYGPEFPRLPKLHDLAWEPTQRILHDIYDTRRPDGVNGFCRQRLHNVWDLDFALGVHHPSRNSDHIHLVHLCKWNRRQRRCGCRGMRGITFKKNCRIIWHSDRDA</sequence>
<evidence type="ECO:0000313" key="3">
    <source>
        <dbReference type="Proteomes" id="UP000466442"/>
    </source>
</evidence>
<name>A0A8S9XR64_APOLU</name>
<evidence type="ECO:0000256" key="1">
    <source>
        <dbReference type="SAM" id="MobiDB-lite"/>
    </source>
</evidence>
<reference evidence="2" key="1">
    <citation type="journal article" date="2021" name="Mol. Ecol. Resour.">
        <title>Apolygus lucorum genome provides insights into omnivorousness and mesophyll feeding.</title>
        <authorList>
            <person name="Liu Y."/>
            <person name="Liu H."/>
            <person name="Wang H."/>
            <person name="Huang T."/>
            <person name="Liu B."/>
            <person name="Yang B."/>
            <person name="Yin L."/>
            <person name="Li B."/>
            <person name="Zhang Y."/>
            <person name="Zhang S."/>
            <person name="Jiang F."/>
            <person name="Zhang X."/>
            <person name="Ren Y."/>
            <person name="Wang B."/>
            <person name="Wang S."/>
            <person name="Lu Y."/>
            <person name="Wu K."/>
            <person name="Fan W."/>
            <person name="Wang G."/>
        </authorList>
    </citation>
    <scope>NUCLEOTIDE SEQUENCE</scope>
    <source>
        <strain evidence="2">12Hb</strain>
    </source>
</reference>
<comment type="caution">
    <text evidence="2">The sequence shown here is derived from an EMBL/GenBank/DDBJ whole genome shotgun (WGS) entry which is preliminary data.</text>
</comment>